<evidence type="ECO:0000313" key="2">
    <source>
        <dbReference type="Proteomes" id="UP000789396"/>
    </source>
</evidence>
<sequence>GEGGVLLPELPSKLSTIVSLTTGIVFTDLDGKGERLGTNGKDFDRLGGGGRILIRSVDTSRIKTYKICLGNSSAMSE</sequence>
<reference evidence="1" key="1">
    <citation type="submission" date="2021-06" db="EMBL/GenBank/DDBJ databases">
        <authorList>
            <person name="Kallberg Y."/>
            <person name="Tangrot J."/>
            <person name="Rosling A."/>
        </authorList>
    </citation>
    <scope>NUCLEOTIDE SEQUENCE</scope>
    <source>
        <strain evidence="1">IN212</strain>
    </source>
</reference>
<protein>
    <submittedName>
        <fullName evidence="1">2399_t:CDS:1</fullName>
    </submittedName>
</protein>
<dbReference type="EMBL" id="CAJVPZ010043147">
    <property type="protein sequence ID" value="CAG8765129.1"/>
    <property type="molecule type" value="Genomic_DNA"/>
</dbReference>
<comment type="caution">
    <text evidence="1">The sequence shown here is derived from an EMBL/GenBank/DDBJ whole genome shotgun (WGS) entry which is preliminary data.</text>
</comment>
<feature type="non-terminal residue" evidence="1">
    <location>
        <position position="1"/>
    </location>
</feature>
<dbReference type="Proteomes" id="UP000789396">
    <property type="component" value="Unassembled WGS sequence"/>
</dbReference>
<gene>
    <name evidence="1" type="ORF">RFULGI_LOCUS14619</name>
</gene>
<dbReference type="AlphaFoldDB" id="A0A9N9J488"/>
<organism evidence="1 2">
    <name type="scientific">Racocetra fulgida</name>
    <dbReference type="NCBI Taxonomy" id="60492"/>
    <lineage>
        <taxon>Eukaryota</taxon>
        <taxon>Fungi</taxon>
        <taxon>Fungi incertae sedis</taxon>
        <taxon>Mucoromycota</taxon>
        <taxon>Glomeromycotina</taxon>
        <taxon>Glomeromycetes</taxon>
        <taxon>Diversisporales</taxon>
        <taxon>Gigasporaceae</taxon>
        <taxon>Racocetra</taxon>
    </lineage>
</organism>
<evidence type="ECO:0000313" key="1">
    <source>
        <dbReference type="EMBL" id="CAG8765129.1"/>
    </source>
</evidence>
<proteinExistence type="predicted"/>
<name>A0A9N9J488_9GLOM</name>
<accession>A0A9N9J488</accession>
<keyword evidence="2" id="KW-1185">Reference proteome</keyword>